<dbReference type="AlphaFoldDB" id="A0A6J8CPR0"/>
<reference evidence="2 3" key="1">
    <citation type="submission" date="2020-06" db="EMBL/GenBank/DDBJ databases">
        <authorList>
            <person name="Li R."/>
            <person name="Bekaert M."/>
        </authorList>
    </citation>
    <scope>NUCLEOTIDE SEQUENCE [LARGE SCALE GENOMIC DNA]</scope>
    <source>
        <strain evidence="3">wild</strain>
    </source>
</reference>
<protein>
    <recommendedName>
        <fullName evidence="1">DUF5641 domain-containing protein</fullName>
    </recommendedName>
</protein>
<evidence type="ECO:0000313" key="3">
    <source>
        <dbReference type="Proteomes" id="UP000507470"/>
    </source>
</evidence>
<accession>A0A6J8CPR0</accession>
<evidence type="ECO:0000259" key="1">
    <source>
        <dbReference type="Pfam" id="PF18701"/>
    </source>
</evidence>
<keyword evidence="3" id="KW-1185">Reference proteome</keyword>
<dbReference type="OrthoDB" id="6153979at2759"/>
<feature type="domain" description="DUF5641" evidence="1">
    <location>
        <begin position="97"/>
        <end position="153"/>
    </location>
</feature>
<gene>
    <name evidence="2" type="ORF">MCOR_31711</name>
</gene>
<dbReference type="InterPro" id="IPR040676">
    <property type="entry name" value="DUF5641"/>
</dbReference>
<sequence>MDSTRIKSIRAGNRTAVTKFFKKLDELNTDSEMDIDIAGPIIDAIVRKQSVILKLDEQILENTSEEDKSVEISRLLNNNGISPQTDSLHISSGNNLQRTKIGDIVQIHDDSPRTVWNIGIIEDLVLGRDGLVRSAVVRSKFGLTNRPIVKLYALVINSKDNDESQILRRSVRLQNRNQRL</sequence>
<name>A0A6J8CPR0_MYTCO</name>
<dbReference type="Proteomes" id="UP000507470">
    <property type="component" value="Unassembled WGS sequence"/>
</dbReference>
<organism evidence="2 3">
    <name type="scientific">Mytilus coruscus</name>
    <name type="common">Sea mussel</name>
    <dbReference type="NCBI Taxonomy" id="42192"/>
    <lineage>
        <taxon>Eukaryota</taxon>
        <taxon>Metazoa</taxon>
        <taxon>Spiralia</taxon>
        <taxon>Lophotrochozoa</taxon>
        <taxon>Mollusca</taxon>
        <taxon>Bivalvia</taxon>
        <taxon>Autobranchia</taxon>
        <taxon>Pteriomorphia</taxon>
        <taxon>Mytilida</taxon>
        <taxon>Mytiloidea</taxon>
        <taxon>Mytilidae</taxon>
        <taxon>Mytilinae</taxon>
        <taxon>Mytilus</taxon>
    </lineage>
</organism>
<dbReference type="EMBL" id="CACVKT020005672">
    <property type="protein sequence ID" value="CAC5397257.1"/>
    <property type="molecule type" value="Genomic_DNA"/>
</dbReference>
<dbReference type="Pfam" id="PF18701">
    <property type="entry name" value="DUF5641"/>
    <property type="match status" value="1"/>
</dbReference>
<evidence type="ECO:0000313" key="2">
    <source>
        <dbReference type="EMBL" id="CAC5397257.1"/>
    </source>
</evidence>
<proteinExistence type="predicted"/>